<dbReference type="InterPro" id="IPR002125">
    <property type="entry name" value="CMP_dCMP_dom"/>
</dbReference>
<evidence type="ECO:0000256" key="1">
    <source>
        <dbReference type="ARBA" id="ARBA00010669"/>
    </source>
</evidence>
<feature type="binding site" evidence="7">
    <location>
        <position position="68"/>
    </location>
    <ligand>
        <name>Zn(2+)</name>
        <dbReference type="ChEBI" id="CHEBI:29105"/>
        <note>catalytic</note>
    </ligand>
</feature>
<accession>A0A839SR29</accession>
<keyword evidence="3 7" id="KW-0479">Metal-binding</keyword>
<dbReference type="InterPro" id="IPR028883">
    <property type="entry name" value="tRNA_aden_deaminase"/>
</dbReference>
<feature type="domain" description="CMP/dCMP-type deaminase" evidence="8">
    <location>
        <begin position="15"/>
        <end position="126"/>
    </location>
</feature>
<comment type="cofactor">
    <cofactor evidence="7">
        <name>Zn(2+)</name>
        <dbReference type="ChEBI" id="CHEBI:29105"/>
    </cofactor>
    <text evidence="7">Binds 1 zinc ion per subunit.</text>
</comment>
<evidence type="ECO:0000313" key="10">
    <source>
        <dbReference type="Proteomes" id="UP000581135"/>
    </source>
</evidence>
<dbReference type="PANTHER" id="PTHR11079:SF179">
    <property type="entry name" value="TRNA(ADENINE(34)) DEAMINASE, CHLOROPLASTIC"/>
    <property type="match status" value="1"/>
</dbReference>
<dbReference type="Gene3D" id="3.40.140.10">
    <property type="entry name" value="Cytidine Deaminase, domain 2"/>
    <property type="match status" value="1"/>
</dbReference>
<dbReference type="CDD" id="cd01285">
    <property type="entry name" value="nucleoside_deaminase"/>
    <property type="match status" value="1"/>
</dbReference>
<feature type="active site" description="Proton donor" evidence="7">
    <location>
        <position position="70"/>
    </location>
</feature>
<keyword evidence="10" id="KW-1185">Reference proteome</keyword>
<comment type="subunit">
    <text evidence="7">Homodimer.</text>
</comment>
<comment type="function">
    <text evidence="7">Catalyzes the deamination of adenosine to inosine at the wobble position 34 of tRNA(Arg2).</text>
</comment>
<evidence type="ECO:0000256" key="6">
    <source>
        <dbReference type="ARBA" id="ARBA00048045"/>
    </source>
</evidence>
<dbReference type="Pfam" id="PF00383">
    <property type="entry name" value="dCMP_cyt_deam_1"/>
    <property type="match status" value="1"/>
</dbReference>
<dbReference type="InterPro" id="IPR016192">
    <property type="entry name" value="APOBEC/CMP_deaminase_Zn-bd"/>
</dbReference>
<dbReference type="Proteomes" id="UP000581135">
    <property type="component" value="Unassembled WGS sequence"/>
</dbReference>
<keyword evidence="4 7" id="KW-0378">Hydrolase</keyword>
<evidence type="ECO:0000256" key="7">
    <source>
        <dbReference type="HAMAP-Rule" id="MF_00972"/>
    </source>
</evidence>
<evidence type="ECO:0000256" key="3">
    <source>
        <dbReference type="ARBA" id="ARBA00022723"/>
    </source>
</evidence>
<evidence type="ECO:0000259" key="8">
    <source>
        <dbReference type="PROSITE" id="PS51747"/>
    </source>
</evidence>
<keyword evidence="5 7" id="KW-0862">Zinc</keyword>
<dbReference type="PROSITE" id="PS51747">
    <property type="entry name" value="CYT_DCMP_DEAMINASES_2"/>
    <property type="match status" value="1"/>
</dbReference>
<dbReference type="PANTHER" id="PTHR11079">
    <property type="entry name" value="CYTOSINE DEAMINASE FAMILY MEMBER"/>
    <property type="match status" value="1"/>
</dbReference>
<dbReference type="GO" id="GO:0002100">
    <property type="term" value="P:tRNA wobble adenosine to inosine editing"/>
    <property type="evidence" value="ECO:0007669"/>
    <property type="project" value="UniProtKB-UniRule"/>
</dbReference>
<dbReference type="GO" id="GO:0052717">
    <property type="term" value="F:tRNA-specific adenosine-34 deaminase activity"/>
    <property type="evidence" value="ECO:0007669"/>
    <property type="project" value="UniProtKB-UniRule"/>
</dbReference>
<sequence length="164" mass="17840">MTGRGETASFADVMLSLRDKMELALDEARQAAKAGEVPVGAVLFDRRDGSVLAVAHNRVERDHDPTAHAEMLAIRSAAKRLGSKRLIDAELFVTLEPCPMCAQAISFARLARVVFGAYDPKAGGVEHGPRIFDQPGCNHRPDIVAGVQESQCGLLLKDFFQARR</sequence>
<dbReference type="EMBL" id="JACHXA010000003">
    <property type="protein sequence ID" value="MBB3065337.1"/>
    <property type="molecule type" value="Genomic_DNA"/>
</dbReference>
<evidence type="ECO:0000256" key="2">
    <source>
        <dbReference type="ARBA" id="ARBA00022694"/>
    </source>
</evidence>
<keyword evidence="2 7" id="KW-0819">tRNA processing</keyword>
<comment type="caution">
    <text evidence="9">The sequence shown here is derived from an EMBL/GenBank/DDBJ whole genome shotgun (WGS) entry which is preliminary data.</text>
</comment>
<organism evidence="9 10">
    <name type="scientific">Limibacillus halophilus</name>
    <dbReference type="NCBI Taxonomy" id="1579333"/>
    <lineage>
        <taxon>Bacteria</taxon>
        <taxon>Pseudomonadati</taxon>
        <taxon>Pseudomonadota</taxon>
        <taxon>Alphaproteobacteria</taxon>
        <taxon>Rhodospirillales</taxon>
        <taxon>Rhodovibrionaceae</taxon>
        <taxon>Limibacillus</taxon>
    </lineage>
</organism>
<dbReference type="GO" id="GO:0008270">
    <property type="term" value="F:zinc ion binding"/>
    <property type="evidence" value="ECO:0007669"/>
    <property type="project" value="UniProtKB-UniRule"/>
</dbReference>
<evidence type="ECO:0000256" key="4">
    <source>
        <dbReference type="ARBA" id="ARBA00022801"/>
    </source>
</evidence>
<feature type="binding site" evidence="7">
    <location>
        <position position="101"/>
    </location>
    <ligand>
        <name>Zn(2+)</name>
        <dbReference type="ChEBI" id="CHEBI:29105"/>
        <note>catalytic</note>
    </ligand>
</feature>
<proteinExistence type="inferred from homology"/>
<dbReference type="HAMAP" id="MF_00972">
    <property type="entry name" value="tRNA_aden_deaminase"/>
    <property type="match status" value="1"/>
</dbReference>
<evidence type="ECO:0000313" key="9">
    <source>
        <dbReference type="EMBL" id="MBB3065337.1"/>
    </source>
</evidence>
<evidence type="ECO:0000256" key="5">
    <source>
        <dbReference type="ARBA" id="ARBA00022833"/>
    </source>
</evidence>
<dbReference type="InterPro" id="IPR016193">
    <property type="entry name" value="Cytidine_deaminase-like"/>
</dbReference>
<protein>
    <recommendedName>
        <fullName evidence="7">tRNA-specific adenosine deaminase</fullName>
        <ecNumber evidence="7">3.5.4.33</ecNumber>
    </recommendedName>
</protein>
<gene>
    <name evidence="7" type="primary">tadA</name>
    <name evidence="9" type="ORF">FHR98_001616</name>
</gene>
<name>A0A839SR29_9PROT</name>
<dbReference type="SUPFAM" id="SSF53927">
    <property type="entry name" value="Cytidine deaminase-like"/>
    <property type="match status" value="1"/>
</dbReference>
<dbReference type="PROSITE" id="PS00903">
    <property type="entry name" value="CYT_DCMP_DEAMINASES_1"/>
    <property type="match status" value="1"/>
</dbReference>
<dbReference type="EC" id="3.5.4.33" evidence="7"/>
<dbReference type="AlphaFoldDB" id="A0A839SR29"/>
<comment type="similarity">
    <text evidence="1">Belongs to the cytidine and deoxycytidylate deaminase family. ADAT2 subfamily.</text>
</comment>
<feature type="binding site" evidence="7">
    <location>
        <position position="98"/>
    </location>
    <ligand>
        <name>Zn(2+)</name>
        <dbReference type="ChEBI" id="CHEBI:29105"/>
        <note>catalytic</note>
    </ligand>
</feature>
<reference evidence="9 10" key="1">
    <citation type="submission" date="2020-08" db="EMBL/GenBank/DDBJ databases">
        <title>Genomic Encyclopedia of Type Strains, Phase III (KMG-III): the genomes of soil and plant-associated and newly described type strains.</title>
        <authorList>
            <person name="Whitman W."/>
        </authorList>
    </citation>
    <scope>NUCLEOTIDE SEQUENCE [LARGE SCALE GENOMIC DNA]</scope>
    <source>
        <strain evidence="9 10">CECT 8803</strain>
    </source>
</reference>
<comment type="catalytic activity">
    <reaction evidence="6 7">
        <text>adenosine(34) in tRNA + H2O + H(+) = inosine(34) in tRNA + NH4(+)</text>
        <dbReference type="Rhea" id="RHEA:43168"/>
        <dbReference type="Rhea" id="RHEA-COMP:10373"/>
        <dbReference type="Rhea" id="RHEA-COMP:10374"/>
        <dbReference type="ChEBI" id="CHEBI:15377"/>
        <dbReference type="ChEBI" id="CHEBI:15378"/>
        <dbReference type="ChEBI" id="CHEBI:28938"/>
        <dbReference type="ChEBI" id="CHEBI:74411"/>
        <dbReference type="ChEBI" id="CHEBI:82852"/>
        <dbReference type="EC" id="3.5.4.33"/>
    </reaction>
</comment>